<sequence>MRYIRGGDRNQASFLPARIDDYVAADAAVRVIDAFVEGLDMFGLGLVRATPAATGRPGYDPRDLLKLYIYGYLNEVRSSRKLERECRRNVELMWLLGRLAPDFKTIADFRRDNAAGIVGACRAFVLFCREQGLFAARLVALDGSKFRAVASAKRIMGERKVAEEAGRIDQQIAAYLANLDSIDAGERADSDAEQTAAALQALRARRTDLDALAARLKAEDRTSLVEGELDARPMGKGAGSKPPSYNVQTAVDAATGLIVHHEVTTEPTDNRLLHPMAKATKDAVAADTLTVVADAGYSNGADAAACENDGITPCVPANRAVNNQGDFFDRTAFIYEPQTDSFRCPAGRTLVRKQILTRKQSVLYIADDCSGCALKPRCTRVERRFVQRHLYEDALQRMNARVEADPHLMRQRRCAAEHPFGTIKRMTAGGRFLTRGLTNVKTEAALSVLVYNIMRVINLIGSQSLKIRLA</sequence>
<dbReference type="InterPro" id="IPR047629">
    <property type="entry name" value="IS1182_transpos"/>
</dbReference>
<evidence type="ECO:0000313" key="4">
    <source>
        <dbReference type="EMBL" id="SHN70527.1"/>
    </source>
</evidence>
<name>A0A1M7U6W3_9BRAD</name>
<organism evidence="6 11">
    <name type="scientific">Bradyrhizobium erythrophlei</name>
    <dbReference type="NCBI Taxonomy" id="1437360"/>
    <lineage>
        <taxon>Bacteria</taxon>
        <taxon>Pseudomonadati</taxon>
        <taxon>Pseudomonadota</taxon>
        <taxon>Alphaproteobacteria</taxon>
        <taxon>Hyphomicrobiales</taxon>
        <taxon>Nitrobacteraceae</taxon>
        <taxon>Bradyrhizobium</taxon>
    </lineage>
</organism>
<evidence type="ECO:0000313" key="6">
    <source>
        <dbReference type="EMBL" id="SHN78713.1"/>
    </source>
</evidence>
<dbReference type="EMBL" id="LT670849">
    <property type="protein sequence ID" value="SHN87386.1"/>
    <property type="molecule type" value="Genomic_DNA"/>
</dbReference>
<evidence type="ECO:0000313" key="10">
    <source>
        <dbReference type="EMBL" id="SHN87386.1"/>
    </source>
</evidence>
<dbReference type="OrthoDB" id="9774608at2"/>
<proteinExistence type="predicted"/>
<evidence type="ECO:0000313" key="3">
    <source>
        <dbReference type="EMBL" id="SHN62020.1"/>
    </source>
</evidence>
<dbReference type="Pfam" id="PF05598">
    <property type="entry name" value="DUF772"/>
    <property type="match status" value="1"/>
</dbReference>
<dbReference type="Proteomes" id="UP000184096">
    <property type="component" value="Chromosome I"/>
</dbReference>
<dbReference type="InterPro" id="IPR008490">
    <property type="entry name" value="Transposase_InsH_N"/>
</dbReference>
<evidence type="ECO:0000259" key="2">
    <source>
        <dbReference type="Pfam" id="PF13751"/>
    </source>
</evidence>
<dbReference type="EMBL" id="LT670849">
    <property type="protein sequence ID" value="SHN78713.1"/>
    <property type="molecule type" value="Genomic_DNA"/>
</dbReference>
<evidence type="ECO:0000313" key="11">
    <source>
        <dbReference type="Proteomes" id="UP000184096"/>
    </source>
</evidence>
<dbReference type="NCBIfam" id="NF033551">
    <property type="entry name" value="transpos_IS1182"/>
    <property type="match status" value="1"/>
</dbReference>
<dbReference type="RefSeq" id="WP_072816060.1">
    <property type="nucleotide sequence ID" value="NZ_LT670849.1"/>
</dbReference>
<dbReference type="EMBL" id="LT670849">
    <property type="protein sequence ID" value="SHN80842.1"/>
    <property type="molecule type" value="Genomic_DNA"/>
</dbReference>
<gene>
    <name evidence="3" type="ORF">SAMN05444170_0218</name>
    <name evidence="4" type="ORF">SAMN05444170_1749</name>
    <name evidence="5" type="ORF">SAMN05444170_3155</name>
    <name evidence="6" type="ORF">SAMN05444170_3760</name>
    <name evidence="7" type="ORF">SAMN05444170_4100</name>
    <name evidence="8" type="ORF">SAMN05444170_4127</name>
    <name evidence="9" type="ORF">SAMN05444170_4523</name>
    <name evidence="10" type="ORF">SAMN05444170_7154</name>
</gene>
<evidence type="ECO:0000313" key="8">
    <source>
        <dbReference type="EMBL" id="SHN79796.1"/>
    </source>
</evidence>
<accession>A0A1M7U6W3</accession>
<dbReference type="EMBL" id="LT670849">
    <property type="protein sequence ID" value="SHN79710.1"/>
    <property type="molecule type" value="Genomic_DNA"/>
</dbReference>
<dbReference type="Pfam" id="PF13751">
    <property type="entry name" value="DDE_Tnp_1_6"/>
    <property type="match status" value="1"/>
</dbReference>
<dbReference type="EMBL" id="LT670849">
    <property type="protein sequence ID" value="SHN70527.1"/>
    <property type="molecule type" value="Genomic_DNA"/>
</dbReference>
<dbReference type="EMBL" id="LT670849">
    <property type="protein sequence ID" value="SHN76285.1"/>
    <property type="molecule type" value="Genomic_DNA"/>
</dbReference>
<dbReference type="EMBL" id="LT670849">
    <property type="protein sequence ID" value="SHN79796.1"/>
    <property type="molecule type" value="Genomic_DNA"/>
</dbReference>
<dbReference type="PANTHER" id="PTHR33408">
    <property type="entry name" value="TRANSPOSASE"/>
    <property type="match status" value="1"/>
</dbReference>
<protein>
    <submittedName>
        <fullName evidence="6">Transposase</fullName>
    </submittedName>
</protein>
<feature type="domain" description="Transposase DDE" evidence="2">
    <location>
        <begin position="344"/>
        <end position="456"/>
    </location>
</feature>
<dbReference type="AlphaFoldDB" id="A0A1M7U6W3"/>
<reference evidence="11" key="1">
    <citation type="submission" date="2016-11" db="EMBL/GenBank/DDBJ databases">
        <authorList>
            <person name="Varghese N."/>
            <person name="Submissions S."/>
        </authorList>
    </citation>
    <scope>NUCLEOTIDE SEQUENCE [LARGE SCALE GENOMIC DNA]</scope>
    <source>
        <strain evidence="11">GAS401</strain>
    </source>
</reference>
<reference evidence="6" key="2">
    <citation type="submission" date="2016-11" db="EMBL/GenBank/DDBJ databases">
        <authorList>
            <person name="Jaros S."/>
            <person name="Januszkiewicz K."/>
            <person name="Wedrychowicz H."/>
        </authorList>
    </citation>
    <scope>NUCLEOTIDE SEQUENCE [LARGE SCALE GENOMIC DNA]</scope>
    <source>
        <strain evidence="6">GAS401</strain>
    </source>
</reference>
<evidence type="ECO:0000313" key="7">
    <source>
        <dbReference type="EMBL" id="SHN79710.1"/>
    </source>
</evidence>
<evidence type="ECO:0000259" key="1">
    <source>
        <dbReference type="Pfam" id="PF05598"/>
    </source>
</evidence>
<feature type="domain" description="Transposase InsH N-terminal" evidence="1">
    <location>
        <begin position="19"/>
        <end position="111"/>
    </location>
</feature>
<dbReference type="EMBL" id="LT670849">
    <property type="protein sequence ID" value="SHN62020.1"/>
    <property type="molecule type" value="Genomic_DNA"/>
</dbReference>
<evidence type="ECO:0000313" key="9">
    <source>
        <dbReference type="EMBL" id="SHN80842.1"/>
    </source>
</evidence>
<dbReference type="InterPro" id="IPR025668">
    <property type="entry name" value="Tnp_DDE_dom"/>
</dbReference>
<evidence type="ECO:0000313" key="5">
    <source>
        <dbReference type="EMBL" id="SHN76285.1"/>
    </source>
</evidence>
<dbReference type="PANTHER" id="PTHR33408:SF2">
    <property type="entry name" value="TRANSPOSASE DDE DOMAIN-CONTAINING PROTEIN"/>
    <property type="match status" value="1"/>
</dbReference>
<keyword evidence="11" id="KW-1185">Reference proteome</keyword>